<dbReference type="EMBL" id="JAFIQS010000006">
    <property type="protein sequence ID" value="KAG5167802.1"/>
    <property type="molecule type" value="Genomic_DNA"/>
</dbReference>
<reference evidence="2" key="1">
    <citation type="submission" date="2021-02" db="EMBL/GenBank/DDBJ databases">
        <title>Psilocybe cubensis genome.</title>
        <authorList>
            <person name="Mckernan K.J."/>
            <person name="Crawford S."/>
            <person name="Trippe A."/>
            <person name="Kane L.T."/>
            <person name="Mclaughlin S."/>
        </authorList>
    </citation>
    <scope>NUCLEOTIDE SEQUENCE [LARGE SCALE GENOMIC DNA]</scope>
    <source>
        <strain evidence="2">MGC-MH-2018</strain>
    </source>
</reference>
<gene>
    <name evidence="2" type="ORF">JR316_006393</name>
</gene>
<protein>
    <submittedName>
        <fullName evidence="2">Uncharacterized protein</fullName>
    </submittedName>
</protein>
<feature type="transmembrane region" description="Helical" evidence="1">
    <location>
        <begin position="37"/>
        <end position="60"/>
    </location>
</feature>
<proteinExistence type="predicted"/>
<name>A0A8H7XVW6_PSICU</name>
<keyword evidence="1" id="KW-1133">Transmembrane helix</keyword>
<keyword evidence="1" id="KW-0472">Membrane</keyword>
<comment type="caution">
    <text evidence="2">The sequence shown here is derived from an EMBL/GenBank/DDBJ whole genome shotgun (WGS) entry which is preliminary data.</text>
</comment>
<accession>A0A8H7XVW6</accession>
<organism evidence="2">
    <name type="scientific">Psilocybe cubensis</name>
    <name type="common">Psychedelic mushroom</name>
    <name type="synonym">Stropharia cubensis</name>
    <dbReference type="NCBI Taxonomy" id="181762"/>
    <lineage>
        <taxon>Eukaryota</taxon>
        <taxon>Fungi</taxon>
        <taxon>Dikarya</taxon>
        <taxon>Basidiomycota</taxon>
        <taxon>Agaricomycotina</taxon>
        <taxon>Agaricomycetes</taxon>
        <taxon>Agaricomycetidae</taxon>
        <taxon>Agaricales</taxon>
        <taxon>Agaricineae</taxon>
        <taxon>Strophariaceae</taxon>
        <taxon>Psilocybe</taxon>
    </lineage>
</organism>
<feature type="transmembrane region" description="Helical" evidence="1">
    <location>
        <begin position="6"/>
        <end position="25"/>
    </location>
</feature>
<dbReference type="AlphaFoldDB" id="A0A8H7XVW6"/>
<sequence>MIVESAAVYTILLIFNAIIGLLPSFNNLGARFCEVEYYVGIMLVVAAGLSPTILVARIALNDSNSTACSLSATSVHMLQLRQNTLTDGAFNDGKTNR</sequence>
<evidence type="ECO:0000313" key="2">
    <source>
        <dbReference type="EMBL" id="KAG5167802.1"/>
    </source>
</evidence>
<keyword evidence="1" id="KW-0812">Transmembrane</keyword>
<evidence type="ECO:0000256" key="1">
    <source>
        <dbReference type="SAM" id="Phobius"/>
    </source>
</evidence>